<dbReference type="InterPro" id="IPR039465">
    <property type="entry name" value="IL-17_rcpt-like"/>
</dbReference>
<dbReference type="RefSeq" id="XP_022239394.1">
    <property type="nucleotide sequence ID" value="XM_022383686.1"/>
</dbReference>
<dbReference type="Pfam" id="PF08357">
    <property type="entry name" value="SEFIR"/>
    <property type="match status" value="1"/>
</dbReference>
<evidence type="ECO:0000313" key="10">
    <source>
        <dbReference type="Proteomes" id="UP000694941"/>
    </source>
</evidence>
<evidence type="ECO:0000256" key="6">
    <source>
        <dbReference type="ARBA" id="ARBA00023170"/>
    </source>
</evidence>
<keyword evidence="3" id="KW-0732">Signal</keyword>
<dbReference type="GeneID" id="111085385"/>
<comment type="subcellular location">
    <subcellularLocation>
        <location evidence="1">Membrane</location>
        <topology evidence="1">Single-pass type I membrane protein</topology>
    </subcellularLocation>
</comment>
<dbReference type="Proteomes" id="UP000694941">
    <property type="component" value="Unplaced"/>
</dbReference>
<evidence type="ECO:0000313" key="13">
    <source>
        <dbReference type="RefSeq" id="XP_022239395.1"/>
    </source>
</evidence>
<evidence type="ECO:0000259" key="9">
    <source>
        <dbReference type="PROSITE" id="PS51534"/>
    </source>
</evidence>
<dbReference type="PANTHER" id="PTHR15583">
    <property type="entry name" value="INTERLEUKIN-17 RECEPTOR"/>
    <property type="match status" value="1"/>
</dbReference>
<dbReference type="InterPro" id="IPR013568">
    <property type="entry name" value="SEFIR_dom"/>
</dbReference>
<feature type="transmembrane region" description="Helical" evidence="8">
    <location>
        <begin position="134"/>
        <end position="158"/>
    </location>
</feature>
<gene>
    <name evidence="11 12 13" type="primary">LOC111085385</name>
</gene>
<feature type="domain" description="SEFIR" evidence="9">
    <location>
        <begin position="196"/>
        <end position="348"/>
    </location>
</feature>
<accession>A0ABM1S6Y9</accession>
<dbReference type="RefSeq" id="XP_022239393.1">
    <property type="nucleotide sequence ID" value="XM_022383685.1"/>
</dbReference>
<evidence type="ECO:0000256" key="8">
    <source>
        <dbReference type="SAM" id="Phobius"/>
    </source>
</evidence>
<keyword evidence="5 8" id="KW-0472">Membrane</keyword>
<evidence type="ECO:0000256" key="2">
    <source>
        <dbReference type="ARBA" id="ARBA00022692"/>
    </source>
</evidence>
<protein>
    <submittedName>
        <fullName evidence="11 12">Interleukin-17 receptor D-like</fullName>
    </submittedName>
</protein>
<name>A0ABM1S6Y9_LIMPO</name>
<sequence>MDCFTWNQNINFEVDASLKTVDVVFDVDLTCFETYKVFVSEEEIKCEDDKVWQGSFWRNVTPTNTIVRETFSNLTSGVDYHIAIRPGDKRCTDCLKDLSNPKCKGCVCHIKNFAISPALVESNVLKSPEVTNSYLTVLLGVTFSIVAVLLLLLVIVAFRRRHNLRNRDPNMQSFVCESSTSSSGHLMEDLSIRNSPLLVSFLYSRDCLQHIQVVEALAQFLRINFGVDVLLDVEQEHEIIINPEGWVQSLVDCSSRSNKKIIIIESEGAVKRQWARQQGESLKSTSDHLDSLFMYGLSAITSDLTRASSDYDHLLVLRFPYTPTVYVLDHIVPNRRYLIPDHLSDLYHSLFQSAELNIQSSQGLVEQWQQSPSYMDLVHALKEMEKITTDNPNYLDEYLFKE</sequence>
<dbReference type="PROSITE" id="PS51534">
    <property type="entry name" value="SEFIR"/>
    <property type="match status" value="1"/>
</dbReference>
<keyword evidence="4 8" id="KW-1133">Transmembrane helix</keyword>
<evidence type="ECO:0000256" key="4">
    <source>
        <dbReference type="ARBA" id="ARBA00022989"/>
    </source>
</evidence>
<dbReference type="RefSeq" id="XP_022239395.1">
    <property type="nucleotide sequence ID" value="XM_022383687.1"/>
</dbReference>
<reference evidence="11 12" key="1">
    <citation type="submission" date="2025-05" db="UniProtKB">
        <authorList>
            <consortium name="RefSeq"/>
        </authorList>
    </citation>
    <scope>IDENTIFICATION</scope>
    <source>
        <tissue evidence="11 12">Muscle</tissue>
    </source>
</reference>
<proteinExistence type="predicted"/>
<keyword evidence="7" id="KW-0325">Glycoprotein</keyword>
<evidence type="ECO:0000256" key="5">
    <source>
        <dbReference type="ARBA" id="ARBA00023136"/>
    </source>
</evidence>
<organism evidence="10 12">
    <name type="scientific">Limulus polyphemus</name>
    <name type="common">Atlantic horseshoe crab</name>
    <dbReference type="NCBI Taxonomy" id="6850"/>
    <lineage>
        <taxon>Eukaryota</taxon>
        <taxon>Metazoa</taxon>
        <taxon>Ecdysozoa</taxon>
        <taxon>Arthropoda</taxon>
        <taxon>Chelicerata</taxon>
        <taxon>Merostomata</taxon>
        <taxon>Xiphosura</taxon>
        <taxon>Limulidae</taxon>
        <taxon>Limulus</taxon>
    </lineage>
</organism>
<evidence type="ECO:0000256" key="7">
    <source>
        <dbReference type="ARBA" id="ARBA00023180"/>
    </source>
</evidence>
<keyword evidence="10" id="KW-1185">Reference proteome</keyword>
<dbReference type="Gene3D" id="3.40.50.11530">
    <property type="match status" value="1"/>
</dbReference>
<keyword evidence="6" id="KW-0675">Receptor</keyword>
<evidence type="ECO:0000256" key="3">
    <source>
        <dbReference type="ARBA" id="ARBA00022729"/>
    </source>
</evidence>
<keyword evidence="2 8" id="KW-0812">Transmembrane</keyword>
<dbReference type="Pfam" id="PF23608">
    <property type="entry name" value="Ig_ILCR1"/>
    <property type="match status" value="1"/>
</dbReference>
<evidence type="ECO:0000256" key="1">
    <source>
        <dbReference type="ARBA" id="ARBA00004479"/>
    </source>
</evidence>
<evidence type="ECO:0000313" key="12">
    <source>
        <dbReference type="RefSeq" id="XP_022239394.1"/>
    </source>
</evidence>
<dbReference type="InterPro" id="IPR057066">
    <property type="entry name" value="Ig_ILCR1"/>
</dbReference>
<dbReference type="PANTHER" id="PTHR15583:SF7">
    <property type="entry name" value="INTERLEUKIN CYTOKINE RECEPTOR-RELATED PROTEIN 2"/>
    <property type="match status" value="1"/>
</dbReference>
<evidence type="ECO:0000313" key="11">
    <source>
        <dbReference type="RefSeq" id="XP_022239393.1"/>
    </source>
</evidence>